<gene>
    <name evidence="8" type="ORF">SAMN04488540_107171</name>
</gene>
<keyword evidence="4" id="KW-0227">DNA damage</keyword>
<dbReference type="Gene3D" id="3.30.470.30">
    <property type="entry name" value="DNA ligase/mRNA capping enzyme"/>
    <property type="match status" value="1"/>
</dbReference>
<evidence type="ECO:0000256" key="2">
    <source>
        <dbReference type="ARBA" id="ARBA00022598"/>
    </source>
</evidence>
<dbReference type="InterPro" id="IPR012340">
    <property type="entry name" value="NA-bd_OB-fold"/>
</dbReference>
<accession>A0A1G8TBD7</accession>
<evidence type="ECO:0000259" key="7">
    <source>
        <dbReference type="PROSITE" id="PS50160"/>
    </source>
</evidence>
<dbReference type="Pfam" id="PF14743">
    <property type="entry name" value="DNA_ligase_OB_2"/>
    <property type="match status" value="1"/>
</dbReference>
<dbReference type="Proteomes" id="UP000199527">
    <property type="component" value="Unassembled WGS sequence"/>
</dbReference>
<evidence type="ECO:0000256" key="1">
    <source>
        <dbReference type="ARBA" id="ARBA00001968"/>
    </source>
</evidence>
<dbReference type="PANTHER" id="PTHR47810">
    <property type="entry name" value="DNA LIGASE"/>
    <property type="match status" value="1"/>
</dbReference>
<keyword evidence="2 8" id="KW-0436">Ligase</keyword>
<dbReference type="Gene3D" id="3.30.1490.70">
    <property type="match status" value="1"/>
</dbReference>
<dbReference type="EMBL" id="FNEM01000007">
    <property type="protein sequence ID" value="SDJ38889.1"/>
    <property type="molecule type" value="Genomic_DNA"/>
</dbReference>
<organism evidence="8 9">
    <name type="scientific">Ferrimonas sediminum</name>
    <dbReference type="NCBI Taxonomy" id="718193"/>
    <lineage>
        <taxon>Bacteria</taxon>
        <taxon>Pseudomonadati</taxon>
        <taxon>Pseudomonadota</taxon>
        <taxon>Gammaproteobacteria</taxon>
        <taxon>Alteromonadales</taxon>
        <taxon>Ferrimonadaceae</taxon>
        <taxon>Ferrimonas</taxon>
    </lineage>
</organism>
<dbReference type="InterPro" id="IPR050326">
    <property type="entry name" value="NAD_dep_DNA_ligaseB"/>
</dbReference>
<proteinExistence type="predicted"/>
<dbReference type="OrthoDB" id="9782700at2"/>
<dbReference type="PROSITE" id="PS50160">
    <property type="entry name" value="DNA_LIGASE_A3"/>
    <property type="match status" value="1"/>
</dbReference>
<keyword evidence="3" id="KW-0235">DNA replication</keyword>
<evidence type="ECO:0000313" key="9">
    <source>
        <dbReference type="Proteomes" id="UP000199527"/>
    </source>
</evidence>
<evidence type="ECO:0000313" key="8">
    <source>
        <dbReference type="EMBL" id="SDJ38889.1"/>
    </source>
</evidence>
<dbReference type="AlphaFoldDB" id="A0A1G8TBD7"/>
<dbReference type="NCBIfam" id="NF006592">
    <property type="entry name" value="PRK09125.1"/>
    <property type="match status" value="1"/>
</dbReference>
<protein>
    <submittedName>
        <fullName evidence="8">DNA ligase-1</fullName>
    </submittedName>
</protein>
<dbReference type="InterPro" id="IPR012310">
    <property type="entry name" value="DNA_ligase_ATP-dep_cent"/>
</dbReference>
<evidence type="ECO:0000256" key="3">
    <source>
        <dbReference type="ARBA" id="ARBA00022705"/>
    </source>
</evidence>
<dbReference type="PANTHER" id="PTHR47810:SF1">
    <property type="entry name" value="DNA LIGASE B"/>
    <property type="match status" value="1"/>
</dbReference>
<dbReference type="GO" id="GO:0006281">
    <property type="term" value="P:DNA repair"/>
    <property type="evidence" value="ECO:0007669"/>
    <property type="project" value="UniProtKB-KW"/>
</dbReference>
<sequence>MNRHSVALAISLSLTFSHFPFTVVAQAPKLMLASDYPQSLELSQYLVSEKLDGIRAYWDGSTLWSRSGERIHAPSWFTAPLPTIELEGELWIGRGRFQSLMSIVRDQQPNEKQWRQVGLYLFDLPMGAEPFQLRYQRLQAITRGIDRAFVQVIEQRPVSSPEALQRQLELVTELGGEGLMLHHKDNLYLPGRSSQLLKYKSYQDGEAVVVAHQEGKGKYQGMLGAVEVETQDGRRFRIGSGFSDAERKNPPAIGTVITYRYNGTTDAGLPRFARYLRPHPML</sequence>
<dbReference type="GO" id="GO:0006310">
    <property type="term" value="P:DNA recombination"/>
    <property type="evidence" value="ECO:0007669"/>
    <property type="project" value="InterPro"/>
</dbReference>
<keyword evidence="5" id="KW-0234">DNA repair</keyword>
<evidence type="ECO:0000256" key="4">
    <source>
        <dbReference type="ARBA" id="ARBA00022763"/>
    </source>
</evidence>
<comment type="catalytic activity">
    <reaction evidence="6">
        <text>ATP + (deoxyribonucleotide)n-3'-hydroxyl + 5'-phospho-(deoxyribonucleotide)m = (deoxyribonucleotide)n+m + AMP + diphosphate.</text>
        <dbReference type="EC" id="6.5.1.1"/>
    </reaction>
</comment>
<dbReference type="SUPFAM" id="SSF50249">
    <property type="entry name" value="Nucleic acid-binding proteins"/>
    <property type="match status" value="1"/>
</dbReference>
<dbReference type="CDD" id="cd07896">
    <property type="entry name" value="Adenylation_kDNA_ligase_like"/>
    <property type="match status" value="1"/>
</dbReference>
<keyword evidence="9" id="KW-1185">Reference proteome</keyword>
<feature type="domain" description="ATP-dependent DNA ligase family profile" evidence="7">
    <location>
        <begin position="119"/>
        <end position="232"/>
    </location>
</feature>
<evidence type="ECO:0000256" key="5">
    <source>
        <dbReference type="ARBA" id="ARBA00023204"/>
    </source>
</evidence>
<dbReference type="GO" id="GO:0003910">
    <property type="term" value="F:DNA ligase (ATP) activity"/>
    <property type="evidence" value="ECO:0007669"/>
    <property type="project" value="UniProtKB-EC"/>
</dbReference>
<dbReference type="GO" id="GO:0005524">
    <property type="term" value="F:ATP binding"/>
    <property type="evidence" value="ECO:0007669"/>
    <property type="project" value="InterPro"/>
</dbReference>
<dbReference type="Pfam" id="PF01068">
    <property type="entry name" value="DNA_ligase_A_M"/>
    <property type="match status" value="1"/>
</dbReference>
<name>A0A1G8TBD7_9GAMM</name>
<evidence type="ECO:0000256" key="6">
    <source>
        <dbReference type="ARBA" id="ARBA00034003"/>
    </source>
</evidence>
<dbReference type="Gene3D" id="2.40.50.140">
    <property type="entry name" value="Nucleic acid-binding proteins"/>
    <property type="match status" value="1"/>
</dbReference>
<dbReference type="GO" id="GO:0006260">
    <property type="term" value="P:DNA replication"/>
    <property type="evidence" value="ECO:0007669"/>
    <property type="project" value="UniProtKB-KW"/>
</dbReference>
<reference evidence="9" key="1">
    <citation type="submission" date="2016-10" db="EMBL/GenBank/DDBJ databases">
        <authorList>
            <person name="Varghese N."/>
            <person name="Submissions S."/>
        </authorList>
    </citation>
    <scope>NUCLEOTIDE SEQUENCE [LARGE SCALE GENOMIC DNA]</scope>
    <source>
        <strain evidence="9">DSM 23317</strain>
    </source>
</reference>
<dbReference type="CDD" id="cd08041">
    <property type="entry name" value="OBF_kDNA_ligase_like"/>
    <property type="match status" value="1"/>
</dbReference>
<dbReference type="RefSeq" id="WP_090365240.1">
    <property type="nucleotide sequence ID" value="NZ_FNEM01000007.1"/>
</dbReference>
<dbReference type="InterPro" id="IPR029319">
    <property type="entry name" value="DNA_ligase_OB"/>
</dbReference>
<comment type="cofactor">
    <cofactor evidence="1">
        <name>a divalent metal cation</name>
        <dbReference type="ChEBI" id="CHEBI:60240"/>
    </cofactor>
</comment>
<dbReference type="SUPFAM" id="SSF56091">
    <property type="entry name" value="DNA ligase/mRNA capping enzyme, catalytic domain"/>
    <property type="match status" value="1"/>
</dbReference>